<evidence type="ECO:0000256" key="2">
    <source>
        <dbReference type="SAM" id="SignalP"/>
    </source>
</evidence>
<gene>
    <name evidence="3" type="ORF">K493DRAFT_313630</name>
</gene>
<keyword evidence="1" id="KW-0472">Membrane</keyword>
<evidence type="ECO:0000256" key="1">
    <source>
        <dbReference type="SAM" id="Phobius"/>
    </source>
</evidence>
<feature type="transmembrane region" description="Helical" evidence="1">
    <location>
        <begin position="195"/>
        <end position="218"/>
    </location>
</feature>
<keyword evidence="1" id="KW-0812">Transmembrane</keyword>
<feature type="signal peptide" evidence="2">
    <location>
        <begin position="1"/>
        <end position="19"/>
    </location>
</feature>
<dbReference type="OrthoDB" id="195231at2759"/>
<dbReference type="AlphaFoldDB" id="A0A1Y1YKE0"/>
<name>A0A1Y1YKE0_9FUNG</name>
<proteinExistence type="predicted"/>
<accession>A0A1Y1YKE0</accession>
<evidence type="ECO:0000313" key="4">
    <source>
        <dbReference type="Proteomes" id="UP000193498"/>
    </source>
</evidence>
<dbReference type="Proteomes" id="UP000193498">
    <property type="component" value="Unassembled WGS sequence"/>
</dbReference>
<evidence type="ECO:0008006" key="5">
    <source>
        <dbReference type="Google" id="ProtNLM"/>
    </source>
</evidence>
<organism evidence="3 4">
    <name type="scientific">Basidiobolus meristosporus CBS 931.73</name>
    <dbReference type="NCBI Taxonomy" id="1314790"/>
    <lineage>
        <taxon>Eukaryota</taxon>
        <taxon>Fungi</taxon>
        <taxon>Fungi incertae sedis</taxon>
        <taxon>Zoopagomycota</taxon>
        <taxon>Entomophthoromycotina</taxon>
        <taxon>Basidiobolomycetes</taxon>
        <taxon>Basidiobolales</taxon>
        <taxon>Basidiobolaceae</taxon>
        <taxon>Basidiobolus</taxon>
    </lineage>
</organism>
<sequence>MRSTLTLAFIVLGASTALAYLVGDSCSPGSLLKNDGPCKNITLTCDDSTNRCALRGCRIDEEIYDWPSEILLPPMCNSTEYCPDNELGCLPKVKLNEICSVSRDDSCEGENSICLNQRCLSKNVQLGQTCIIDNTSAYLVNRDNCLKGYFCSTNSNLCVTALENKEPCSEDRQCRSGTCKSNVCQDEVEYNHFPVWGYVVIAIGCVLVIGLCILFIYIRRRRRVSAYKKSMAELESYRQSIITNVSPTSSHESTEQFKNSH</sequence>
<reference evidence="3 4" key="1">
    <citation type="submission" date="2016-07" db="EMBL/GenBank/DDBJ databases">
        <title>Pervasive Adenine N6-methylation of Active Genes in Fungi.</title>
        <authorList>
            <consortium name="DOE Joint Genome Institute"/>
            <person name="Mondo S.J."/>
            <person name="Dannebaum R.O."/>
            <person name="Kuo R.C."/>
            <person name="Labutti K."/>
            <person name="Haridas S."/>
            <person name="Kuo A."/>
            <person name="Salamov A."/>
            <person name="Ahrendt S.R."/>
            <person name="Lipzen A."/>
            <person name="Sullivan W."/>
            <person name="Andreopoulos W.B."/>
            <person name="Clum A."/>
            <person name="Lindquist E."/>
            <person name="Daum C."/>
            <person name="Ramamoorthy G.K."/>
            <person name="Gryganskyi A."/>
            <person name="Culley D."/>
            <person name="Magnuson J.K."/>
            <person name="James T.Y."/>
            <person name="O'Malley M.A."/>
            <person name="Stajich J.E."/>
            <person name="Spatafora J.W."/>
            <person name="Visel A."/>
            <person name="Grigoriev I.V."/>
        </authorList>
    </citation>
    <scope>NUCLEOTIDE SEQUENCE [LARGE SCALE GENOMIC DNA]</scope>
    <source>
        <strain evidence="3 4">CBS 931.73</strain>
    </source>
</reference>
<feature type="chain" id="PRO_5013208838" description="EB domain-containing protein" evidence="2">
    <location>
        <begin position="20"/>
        <end position="261"/>
    </location>
</feature>
<protein>
    <recommendedName>
        <fullName evidence="5">EB domain-containing protein</fullName>
    </recommendedName>
</protein>
<keyword evidence="1" id="KW-1133">Transmembrane helix</keyword>
<keyword evidence="2" id="KW-0732">Signal</keyword>
<comment type="caution">
    <text evidence="3">The sequence shown here is derived from an EMBL/GenBank/DDBJ whole genome shotgun (WGS) entry which is preliminary data.</text>
</comment>
<dbReference type="STRING" id="1314790.A0A1Y1YKE0"/>
<dbReference type="EMBL" id="MCFE01000113">
    <property type="protein sequence ID" value="ORX98475.1"/>
    <property type="molecule type" value="Genomic_DNA"/>
</dbReference>
<dbReference type="InParanoid" id="A0A1Y1YKE0"/>
<keyword evidence="4" id="KW-1185">Reference proteome</keyword>
<evidence type="ECO:0000313" key="3">
    <source>
        <dbReference type="EMBL" id="ORX98475.1"/>
    </source>
</evidence>